<dbReference type="InterPro" id="IPR001608">
    <property type="entry name" value="Ala_racemase_N"/>
</dbReference>
<dbReference type="Pfam" id="PF01168">
    <property type="entry name" value="Ala_racemase_N"/>
    <property type="match status" value="1"/>
</dbReference>
<dbReference type="PANTHER" id="PTHR10146:SF14">
    <property type="entry name" value="PYRIDOXAL PHOSPHATE HOMEOSTASIS PROTEIN"/>
    <property type="match status" value="1"/>
</dbReference>
<dbReference type="EMBL" id="CATKSH010000007">
    <property type="protein sequence ID" value="CAI9120580.1"/>
    <property type="molecule type" value="Genomic_DNA"/>
</dbReference>
<evidence type="ECO:0000313" key="7">
    <source>
        <dbReference type="Proteomes" id="UP001176960"/>
    </source>
</evidence>
<comment type="function">
    <text evidence="2">Pyridoxal 5'-phosphate (PLP)-binding protein, which is involved in PLP homeostasis.</text>
</comment>
<dbReference type="NCBIfam" id="TIGR00044">
    <property type="entry name" value="YggS family pyridoxal phosphate-dependent enzyme"/>
    <property type="match status" value="1"/>
</dbReference>
<comment type="similarity">
    <text evidence="2 4">Belongs to the pyridoxal phosphate-binding protein YggS/PROSC family.</text>
</comment>
<name>A0AA35V0R3_9PROT</name>
<dbReference type="RefSeq" id="WP_289843556.1">
    <property type="nucleotide sequence ID" value="NZ_CATKSH010000007.1"/>
</dbReference>
<keyword evidence="7" id="KW-1185">Reference proteome</keyword>
<dbReference type="InterPro" id="IPR011078">
    <property type="entry name" value="PyrdxlP_homeostasis"/>
</dbReference>
<dbReference type="PANTHER" id="PTHR10146">
    <property type="entry name" value="PROLINE SYNTHETASE CO-TRANSCRIBED BACTERIAL HOMOLOG PROTEIN"/>
    <property type="match status" value="1"/>
</dbReference>
<sequence length="234" mass="25134">MSDDEIATRIQTIHARIDAAVAIAGRDRANVDLLAVTKFHPASSVEAALLAGQRLFGENRVQEAETKFPPLRERWPDLRLHLIGGLQTNKALAACRVADVIETLDRPSLSDAIARAGDRLGILPDLFVQVNTGDEPQKAGIPREQASAFIAECREKFGAKVRGLMCIPPENEDPRPHFRWLAALAGEHGLATLSMGMSGDFEAAIAEGATLVRVGSAIFGPRPRTGTGDTDTVP</sequence>
<dbReference type="Proteomes" id="UP001176960">
    <property type="component" value="Unassembled WGS sequence"/>
</dbReference>
<comment type="caution">
    <text evidence="6">The sequence shown here is derived from an EMBL/GenBank/DDBJ whole genome shotgun (WGS) entry which is preliminary data.</text>
</comment>
<dbReference type="AlphaFoldDB" id="A0AA35V0R3"/>
<dbReference type="FunFam" id="3.20.20.10:FF:000018">
    <property type="entry name" value="Pyridoxal phosphate homeostasis protein"/>
    <property type="match status" value="1"/>
</dbReference>
<evidence type="ECO:0000313" key="6">
    <source>
        <dbReference type="EMBL" id="CAI9120580.1"/>
    </source>
</evidence>
<feature type="modified residue" description="N6-(pyridoxal phosphate)lysine" evidence="2 3">
    <location>
        <position position="38"/>
    </location>
</feature>
<dbReference type="GO" id="GO:0030170">
    <property type="term" value="F:pyridoxal phosphate binding"/>
    <property type="evidence" value="ECO:0007669"/>
    <property type="project" value="UniProtKB-UniRule"/>
</dbReference>
<comment type="cofactor">
    <cofactor evidence="3">
        <name>pyridoxal 5'-phosphate</name>
        <dbReference type="ChEBI" id="CHEBI:597326"/>
    </cofactor>
</comment>
<gene>
    <name evidence="6" type="ORF">LMG32879_001413</name>
</gene>
<dbReference type="CDD" id="cd00635">
    <property type="entry name" value="PLPDE_III_YBL036c_like"/>
    <property type="match status" value="1"/>
</dbReference>
<protein>
    <recommendedName>
        <fullName evidence="2">Pyridoxal phosphate homeostasis protein</fullName>
        <shortName evidence="2">PLP homeostasis protein</shortName>
    </recommendedName>
</protein>
<evidence type="ECO:0000256" key="4">
    <source>
        <dbReference type="RuleBase" id="RU004514"/>
    </source>
</evidence>
<feature type="domain" description="Alanine racemase N-terminal" evidence="5">
    <location>
        <begin position="15"/>
        <end position="223"/>
    </location>
</feature>
<proteinExistence type="inferred from homology"/>
<dbReference type="SUPFAM" id="SSF51419">
    <property type="entry name" value="PLP-binding barrel"/>
    <property type="match status" value="1"/>
</dbReference>
<evidence type="ECO:0000256" key="3">
    <source>
        <dbReference type="PIRSR" id="PIRSR004848-1"/>
    </source>
</evidence>
<evidence type="ECO:0000259" key="5">
    <source>
        <dbReference type="Pfam" id="PF01168"/>
    </source>
</evidence>
<dbReference type="Gene3D" id="3.20.20.10">
    <property type="entry name" value="Alanine racemase"/>
    <property type="match status" value="1"/>
</dbReference>
<keyword evidence="1 2" id="KW-0663">Pyridoxal phosphate</keyword>
<evidence type="ECO:0000256" key="2">
    <source>
        <dbReference type="HAMAP-Rule" id="MF_02087"/>
    </source>
</evidence>
<evidence type="ECO:0000256" key="1">
    <source>
        <dbReference type="ARBA" id="ARBA00022898"/>
    </source>
</evidence>
<accession>A0AA35V0R3</accession>
<dbReference type="PIRSF" id="PIRSF004848">
    <property type="entry name" value="YBL036c_PLPDEIII"/>
    <property type="match status" value="1"/>
</dbReference>
<dbReference type="HAMAP" id="MF_02087">
    <property type="entry name" value="PLP_homeostasis"/>
    <property type="match status" value="1"/>
</dbReference>
<organism evidence="6 7">
    <name type="scientific">Brytella acorum</name>
    <dbReference type="NCBI Taxonomy" id="2959299"/>
    <lineage>
        <taxon>Bacteria</taxon>
        <taxon>Pseudomonadati</taxon>
        <taxon>Pseudomonadota</taxon>
        <taxon>Alphaproteobacteria</taxon>
        <taxon>Acetobacterales</taxon>
        <taxon>Acetobacteraceae</taxon>
        <taxon>Brytella</taxon>
    </lineage>
</organism>
<dbReference type="InterPro" id="IPR029066">
    <property type="entry name" value="PLP-binding_barrel"/>
</dbReference>
<reference evidence="6" key="1">
    <citation type="submission" date="2023-03" db="EMBL/GenBank/DDBJ databases">
        <authorList>
            <person name="Cleenwerck I."/>
        </authorList>
    </citation>
    <scope>NUCLEOTIDE SEQUENCE</scope>
    <source>
        <strain evidence="6">LMG 32879</strain>
    </source>
</reference>